<feature type="region of interest" description="Disordered" evidence="1">
    <location>
        <begin position="1270"/>
        <end position="1305"/>
    </location>
</feature>
<dbReference type="Gene3D" id="2.30.29.30">
    <property type="entry name" value="Pleckstrin-homology domain (PH domain)/Phosphotyrosine-binding domain (PTB)"/>
    <property type="match status" value="2"/>
</dbReference>
<feature type="compositionally biased region" description="Polar residues" evidence="1">
    <location>
        <begin position="479"/>
        <end position="491"/>
    </location>
</feature>
<feature type="compositionally biased region" description="Low complexity" evidence="1">
    <location>
        <begin position="1227"/>
        <end position="1238"/>
    </location>
</feature>
<name>A0A8X6GF06_TRICU</name>
<protein>
    <recommendedName>
        <fullName evidence="2">IRS-type PTB domain-containing protein</fullName>
    </recommendedName>
</protein>
<dbReference type="GO" id="GO:0007528">
    <property type="term" value="P:neuromuscular junction development"/>
    <property type="evidence" value="ECO:0007669"/>
    <property type="project" value="TreeGrafter"/>
</dbReference>
<feature type="region of interest" description="Disordered" evidence="1">
    <location>
        <begin position="914"/>
        <end position="945"/>
    </location>
</feature>
<dbReference type="InterPro" id="IPR002404">
    <property type="entry name" value="IRS_PTB"/>
</dbReference>
<dbReference type="PANTHER" id="PTHR21636:SF2">
    <property type="entry name" value="PROTEIN DOK-7"/>
    <property type="match status" value="1"/>
</dbReference>
<dbReference type="PANTHER" id="PTHR21636">
    <property type="entry name" value="PROTEIN DOK-7"/>
    <property type="match status" value="1"/>
</dbReference>
<comment type="caution">
    <text evidence="3">The sequence shown here is derived from an EMBL/GenBank/DDBJ whole genome shotgun (WGS) entry which is preliminary data.</text>
</comment>
<dbReference type="InterPro" id="IPR011993">
    <property type="entry name" value="PH-like_dom_sf"/>
</dbReference>
<feature type="compositionally biased region" description="Basic and acidic residues" evidence="1">
    <location>
        <begin position="1568"/>
        <end position="1583"/>
    </location>
</feature>
<feature type="compositionally biased region" description="Low complexity" evidence="1">
    <location>
        <begin position="992"/>
        <end position="1023"/>
    </location>
</feature>
<evidence type="ECO:0000313" key="4">
    <source>
        <dbReference type="Proteomes" id="UP000887116"/>
    </source>
</evidence>
<feature type="region of interest" description="Disordered" evidence="1">
    <location>
        <begin position="764"/>
        <end position="809"/>
    </location>
</feature>
<dbReference type="EMBL" id="BMAO01012394">
    <property type="protein sequence ID" value="GFQ81088.1"/>
    <property type="molecule type" value="Genomic_DNA"/>
</dbReference>
<dbReference type="OrthoDB" id="6426056at2759"/>
<feature type="compositionally biased region" description="Polar residues" evidence="1">
    <location>
        <begin position="1201"/>
        <end position="1226"/>
    </location>
</feature>
<feature type="compositionally biased region" description="Low complexity" evidence="1">
    <location>
        <begin position="356"/>
        <end position="373"/>
    </location>
</feature>
<keyword evidence="4" id="KW-1185">Reference proteome</keyword>
<proteinExistence type="predicted"/>
<organism evidence="3 4">
    <name type="scientific">Trichonephila clavata</name>
    <name type="common">Joro spider</name>
    <name type="synonym">Nephila clavata</name>
    <dbReference type="NCBI Taxonomy" id="2740835"/>
    <lineage>
        <taxon>Eukaryota</taxon>
        <taxon>Metazoa</taxon>
        <taxon>Ecdysozoa</taxon>
        <taxon>Arthropoda</taxon>
        <taxon>Chelicerata</taxon>
        <taxon>Arachnida</taxon>
        <taxon>Araneae</taxon>
        <taxon>Araneomorphae</taxon>
        <taxon>Entelegynae</taxon>
        <taxon>Araneoidea</taxon>
        <taxon>Nephilidae</taxon>
        <taxon>Trichonephila</taxon>
    </lineage>
</organism>
<feature type="compositionally biased region" description="Low complexity" evidence="1">
    <location>
        <begin position="505"/>
        <end position="532"/>
    </location>
</feature>
<feature type="compositionally biased region" description="Basic and acidic residues" evidence="1">
    <location>
        <begin position="924"/>
        <end position="933"/>
    </location>
</feature>
<feature type="domain" description="IRS-type PTB" evidence="2">
    <location>
        <begin position="211"/>
        <end position="316"/>
    </location>
</feature>
<feature type="region of interest" description="Disordered" evidence="1">
    <location>
        <begin position="983"/>
        <end position="1026"/>
    </location>
</feature>
<feature type="region of interest" description="Disordered" evidence="1">
    <location>
        <begin position="1440"/>
        <end position="1500"/>
    </location>
</feature>
<reference evidence="3" key="1">
    <citation type="submission" date="2020-07" db="EMBL/GenBank/DDBJ databases">
        <title>Multicomponent nature underlies the extraordinary mechanical properties of spider dragline silk.</title>
        <authorList>
            <person name="Kono N."/>
            <person name="Nakamura H."/>
            <person name="Mori M."/>
            <person name="Yoshida Y."/>
            <person name="Ohtoshi R."/>
            <person name="Malay A.D."/>
            <person name="Moran D.A.P."/>
            <person name="Tomita M."/>
            <person name="Numata K."/>
            <person name="Arakawa K."/>
        </authorList>
    </citation>
    <scope>NUCLEOTIDE SEQUENCE</scope>
</reference>
<dbReference type="InterPro" id="IPR037746">
    <property type="entry name" value="Dok-7"/>
</dbReference>
<feature type="compositionally biased region" description="Polar residues" evidence="1">
    <location>
        <begin position="1290"/>
        <end position="1305"/>
    </location>
</feature>
<feature type="compositionally biased region" description="Low complexity" evidence="1">
    <location>
        <begin position="1149"/>
        <end position="1159"/>
    </location>
</feature>
<feature type="region of interest" description="Disordered" evidence="1">
    <location>
        <begin position="668"/>
        <end position="699"/>
    </location>
</feature>
<feature type="region of interest" description="Disordered" evidence="1">
    <location>
        <begin position="450"/>
        <end position="532"/>
    </location>
</feature>
<dbReference type="Pfam" id="PF02174">
    <property type="entry name" value="IRS"/>
    <property type="match status" value="1"/>
</dbReference>
<feature type="compositionally biased region" description="Low complexity" evidence="1">
    <location>
        <begin position="621"/>
        <end position="636"/>
    </location>
</feature>
<gene>
    <name evidence="3" type="primary">NCL1_24275</name>
    <name evidence="3" type="ORF">TNCT_343821</name>
</gene>
<dbReference type="GO" id="GO:0019901">
    <property type="term" value="F:protein kinase binding"/>
    <property type="evidence" value="ECO:0007669"/>
    <property type="project" value="InterPro"/>
</dbReference>
<feature type="compositionally biased region" description="Low complexity" evidence="1">
    <location>
        <begin position="1460"/>
        <end position="1485"/>
    </location>
</feature>
<feature type="region of interest" description="Disordered" evidence="1">
    <location>
        <begin position="1201"/>
        <end position="1249"/>
    </location>
</feature>
<dbReference type="PROSITE" id="PS51064">
    <property type="entry name" value="IRS_PTB"/>
    <property type="match status" value="1"/>
</dbReference>
<sequence>MHRISSRYHVPKGRPSKRKMQALLKAKKRWASGEIELEHQSLHVCENDPDASGNVSSNYENNEVNTYSLNSSELNAATERKLSLLSSHTSAEHVISEQNDPTYVLVDTNVWKNLLSTVKCPECDMNNLNIIKTTQLDCLHLQLYRDSKDRCKNGPTKASLSLEGFLGMETGFTLDKESNTMALICSEVVVVLAFDSRELLIQWQVKVRANLVEEHQFLVQIAYAPAKSKLASGPARLHLLDYMFCLTAGVPPKLLGIWPLRELRRFGVVDGKFCFEGGSRCGKGEGLHVLLTNQAKDLVQAFDMASRGRLPGKRKVSVRKNTSGVDGNTHSSLTGSGSRPCSGMGSSENDKLETCSSESSTKPLLSSGSDGSDVGKGVRPCHFHYRWPSCIVPCGTATRGELGADDGSRTIARSTIGSHGRSTDGQMLWAVGHCQGCGVHYCRRNTGNDKENTAPATGDEPAGFTPQWTMDLGIVSPSADGTTPNVQTRTCSRNRTKASPHDRSSLCSQSSQSSGTSTGSNTSSSSSSSMSEYSVPKNCLEAFYDRPKNVHHQSTPSSNFPHNRLSLTEDKDRLGPIREGGPCTCWKQQKTSDPASHELLLFGGGLLCSCWGRTSMDVDMPSVSSSGSSNASPSTSPKKQMPLVSVPILLPCTCGKVSNNPYLNYAVPRSGAPVKGVKEEPGSSDKKTETTSSKTEETQETKIINKMDNSNIPVDEKENNGNTVGFSTSTKPTQPIQSSYYQQPQVCSCQRLLLCPGSLLPSFNQTTPTDTMRRMGGRNSSEYGSVTPKVASGPQSDSDTSKRRAGTDHNLNCRCRQPPVVCPITAPECGCGRMTTLGMPFLNSIGARVGRKDNANHIYVNLKYLQETAAAALTSQGVPGKLIPYYANLHFLQTLSLYENAEILDVRPSHLIPTPFPDGTIPEDGEKPPDTIPKRPKKKIDTPSNNGVYEMMSFNQSEFQSTSGGNYLLMQPGTSETRELAIAESAPPSVPPQSSSSETVVAAVSSSTASSSTAPDTEPSSAPQSILPLRPFMPVLLPFHDHTCDLKESSECDETCKSTCGNRKCGGEHHCRSSRSNSLGDIKMSMFKRGRSSSTDGRQEGVTPEEMGACPHATCSTASPKSTPRKHPLLTKLTLRSKEKSFSTDEITPPSSAPSSPDSLFLESIQKYPFHRSADCLQLNEEYRLSEEDLSQDPEVIMSQSMDKSLSRTPVSIKRSSSVPCKTNPNSQQQQQHHSASSTDSGISTHLPSNLGGQGAVFSHFIAYHGSLPRRHSGNAANRHPVPDRKFSSAAGSKASQESKSNSDQSKMILISECKQCHQFVTSPDGVLVLDAKSMTSSSSSDMSDYIESLSLCSRSSSGSGSSGCGGVGASEYVRTEDLCSALMKIPTSCTSSLRPRSGKEYHSFDRVLIQDGCPYIPLTDCSHLNLPCLKPFTDETGQLNPTDEVINDNSTNASETGSNNNIINNNNANKTNSPSPGYISSSPGNVDFLSSPEKTSQFTFPKEGTKELNYLEVVSVGDSEPTSPIVKQGAVQYAVIDMVATSAARKLSSERAQLRSEGRSPTPTECSPKHSCIEDAGASDKK</sequence>
<accession>A0A8X6GF06</accession>
<feature type="compositionally biased region" description="Basic and acidic residues" evidence="1">
    <location>
        <begin position="1550"/>
        <end position="1559"/>
    </location>
</feature>
<feature type="compositionally biased region" description="Basic and acidic residues" evidence="1">
    <location>
        <begin position="676"/>
        <end position="699"/>
    </location>
</feature>
<feature type="compositionally biased region" description="Polar residues" evidence="1">
    <location>
        <begin position="1440"/>
        <end position="1459"/>
    </location>
</feature>
<evidence type="ECO:0000256" key="1">
    <source>
        <dbReference type="SAM" id="MobiDB-lite"/>
    </source>
</evidence>
<feature type="compositionally biased region" description="Polar residues" evidence="1">
    <location>
        <begin position="319"/>
        <end position="347"/>
    </location>
</feature>
<evidence type="ECO:0000313" key="3">
    <source>
        <dbReference type="EMBL" id="GFQ81088.1"/>
    </source>
</evidence>
<feature type="compositionally biased region" description="Polar residues" evidence="1">
    <location>
        <begin position="1239"/>
        <end position="1248"/>
    </location>
</feature>
<dbReference type="SUPFAM" id="SSF50729">
    <property type="entry name" value="PH domain-like"/>
    <property type="match status" value="1"/>
</dbReference>
<evidence type="ECO:0000259" key="2">
    <source>
        <dbReference type="PROSITE" id="PS51064"/>
    </source>
</evidence>
<feature type="region of interest" description="Disordered" evidence="1">
    <location>
        <begin position="1088"/>
        <end position="1159"/>
    </location>
</feature>
<feature type="region of interest" description="Disordered" evidence="1">
    <location>
        <begin position="621"/>
        <end position="640"/>
    </location>
</feature>
<feature type="region of interest" description="Disordered" evidence="1">
    <location>
        <begin position="1550"/>
        <end position="1583"/>
    </location>
</feature>
<dbReference type="SMART" id="SM01244">
    <property type="entry name" value="IRS"/>
    <property type="match status" value="1"/>
</dbReference>
<dbReference type="Proteomes" id="UP000887116">
    <property type="component" value="Unassembled WGS sequence"/>
</dbReference>
<feature type="region of interest" description="Disordered" evidence="1">
    <location>
        <begin position="310"/>
        <end position="373"/>
    </location>
</feature>